<accession>A0AAX1NC94</accession>
<evidence type="ECO:0000313" key="1">
    <source>
        <dbReference type="EMBL" id="QWG04566.1"/>
    </source>
</evidence>
<name>A0AAX1NC94_9BACT</name>
<dbReference type="EMBL" id="CP076133">
    <property type="protein sequence ID" value="QWG04566.1"/>
    <property type="molecule type" value="Genomic_DNA"/>
</dbReference>
<dbReference type="Proteomes" id="UP000678679">
    <property type="component" value="Chromosome 2"/>
</dbReference>
<dbReference type="AlphaFoldDB" id="A0AAX1NC94"/>
<organism evidence="1 2">
    <name type="scientific">Flammeovirga yaeyamensis</name>
    <dbReference type="NCBI Taxonomy" id="367791"/>
    <lineage>
        <taxon>Bacteria</taxon>
        <taxon>Pseudomonadati</taxon>
        <taxon>Bacteroidota</taxon>
        <taxon>Cytophagia</taxon>
        <taxon>Cytophagales</taxon>
        <taxon>Flammeovirgaceae</taxon>
        <taxon>Flammeovirga</taxon>
    </lineage>
</organism>
<evidence type="ECO:0000313" key="2">
    <source>
        <dbReference type="Proteomes" id="UP000678679"/>
    </source>
</evidence>
<dbReference type="KEGG" id="fya:KMW28_27090"/>
<proteinExistence type="predicted"/>
<protein>
    <submittedName>
        <fullName evidence="1">Uncharacterized protein</fullName>
    </submittedName>
</protein>
<gene>
    <name evidence="1" type="ORF">KMW28_27090</name>
</gene>
<keyword evidence="2" id="KW-1185">Reference proteome</keyword>
<dbReference type="RefSeq" id="WP_169665458.1">
    <property type="nucleotide sequence ID" value="NZ_CP076133.1"/>
</dbReference>
<sequence>MNNHAFLNGTHQTQELRFFNNESYNVESRIEIYNDFERVKAFSFGHVIRKDDYKLIYSNIASECVEWDFDEEEWVQFDCGFGEEIDVNITHFKDGAANFKYFN</sequence>
<reference evidence="1 2" key="1">
    <citation type="submission" date="2021-05" db="EMBL/GenBank/DDBJ databases">
        <title>Comparative genomic studies on the polysaccharide-degrading batcterial strains of the Flammeovirga genus.</title>
        <authorList>
            <person name="Zewei F."/>
            <person name="Zheng Z."/>
            <person name="Yu L."/>
            <person name="Ruyue G."/>
            <person name="Yanhong M."/>
            <person name="Yuanyuan C."/>
            <person name="Jingyan G."/>
            <person name="Wenjun H."/>
        </authorList>
    </citation>
    <scope>NUCLEOTIDE SEQUENCE [LARGE SCALE GENOMIC DNA]</scope>
    <source>
        <strain evidence="1 2">NBRC:100898</strain>
    </source>
</reference>